<name>A0A8J4AB26_9ACTN</name>
<dbReference type="InterPro" id="IPR012349">
    <property type="entry name" value="Split_barrel_FMN-bd"/>
</dbReference>
<comment type="caution">
    <text evidence="3">The sequence shown here is derived from an EMBL/GenBank/DDBJ whole genome shotgun (WGS) entry which is preliminary data.</text>
</comment>
<keyword evidence="1" id="KW-0560">Oxidoreductase</keyword>
<evidence type="ECO:0000313" key="4">
    <source>
        <dbReference type="Proteomes" id="UP000614996"/>
    </source>
</evidence>
<evidence type="ECO:0000259" key="2">
    <source>
        <dbReference type="Pfam" id="PF01243"/>
    </source>
</evidence>
<sequence>MRGMVFTQAEQDYLAGQRLGRLATVSPEGQVQNNPVGFFVDAEAGTIIIGGHALGESRKFRNIQRGSTVSFVVDDVVSVDPWSVRGIEIRGSATALTDHEPPLPFFSREIIVIAPRRIISWGLDGQRSSRTV</sequence>
<gene>
    <name evidence="3" type="ORF">NUM_33630</name>
</gene>
<dbReference type="PANTHER" id="PTHR35176:SF6">
    <property type="entry name" value="HEME OXYGENASE HI_0854-RELATED"/>
    <property type="match status" value="1"/>
</dbReference>
<feature type="domain" description="Pyridoxamine 5'-phosphate oxidase N-terminal" evidence="2">
    <location>
        <begin position="7"/>
        <end position="101"/>
    </location>
</feature>
<dbReference type="PANTHER" id="PTHR35176">
    <property type="entry name" value="HEME OXYGENASE HI_0854-RELATED"/>
    <property type="match status" value="1"/>
</dbReference>
<dbReference type="NCBIfam" id="TIGR04023">
    <property type="entry name" value="PPOX_MSMEG_5819"/>
    <property type="match status" value="1"/>
</dbReference>
<dbReference type="GO" id="GO:0070967">
    <property type="term" value="F:coenzyme F420 binding"/>
    <property type="evidence" value="ECO:0007669"/>
    <property type="project" value="TreeGrafter"/>
</dbReference>
<dbReference type="GO" id="GO:0005829">
    <property type="term" value="C:cytosol"/>
    <property type="evidence" value="ECO:0007669"/>
    <property type="project" value="TreeGrafter"/>
</dbReference>
<keyword evidence="4" id="KW-1185">Reference proteome</keyword>
<proteinExistence type="predicted"/>
<dbReference type="InterPro" id="IPR011576">
    <property type="entry name" value="Pyridox_Oxase_N"/>
</dbReference>
<dbReference type="InterPro" id="IPR024031">
    <property type="entry name" value="MSMEG_5819/OxyR"/>
</dbReference>
<protein>
    <submittedName>
        <fullName evidence="3">PPOX class F420-dependent oxidoreductase</fullName>
    </submittedName>
</protein>
<dbReference type="Proteomes" id="UP000614996">
    <property type="component" value="Unassembled WGS sequence"/>
</dbReference>
<dbReference type="SUPFAM" id="SSF50475">
    <property type="entry name" value="FMN-binding split barrel"/>
    <property type="match status" value="1"/>
</dbReference>
<dbReference type="Gene3D" id="2.30.110.10">
    <property type="entry name" value="Electron Transport, Fmn-binding Protein, Chain A"/>
    <property type="match status" value="1"/>
</dbReference>
<dbReference type="EMBL" id="BOPO01000055">
    <property type="protein sequence ID" value="GIL28109.1"/>
    <property type="molecule type" value="Genomic_DNA"/>
</dbReference>
<evidence type="ECO:0000256" key="1">
    <source>
        <dbReference type="ARBA" id="ARBA00023002"/>
    </source>
</evidence>
<dbReference type="Pfam" id="PF01243">
    <property type="entry name" value="PNPOx_N"/>
    <property type="match status" value="1"/>
</dbReference>
<evidence type="ECO:0000313" key="3">
    <source>
        <dbReference type="EMBL" id="GIL28109.1"/>
    </source>
</evidence>
<dbReference type="GO" id="GO:0016627">
    <property type="term" value="F:oxidoreductase activity, acting on the CH-CH group of donors"/>
    <property type="evidence" value="ECO:0007669"/>
    <property type="project" value="TreeGrafter"/>
</dbReference>
<dbReference type="InterPro" id="IPR052019">
    <property type="entry name" value="F420H2_bilvrd_red/Heme_oxyg"/>
</dbReference>
<accession>A0A8J4AB26</accession>
<dbReference type="AlphaFoldDB" id="A0A8J4AB26"/>
<organism evidence="3 4">
    <name type="scientific">Actinocatenispora comari</name>
    <dbReference type="NCBI Taxonomy" id="2807577"/>
    <lineage>
        <taxon>Bacteria</taxon>
        <taxon>Bacillati</taxon>
        <taxon>Actinomycetota</taxon>
        <taxon>Actinomycetes</taxon>
        <taxon>Micromonosporales</taxon>
        <taxon>Micromonosporaceae</taxon>
        <taxon>Actinocatenispora</taxon>
    </lineage>
</organism>
<reference evidence="4" key="1">
    <citation type="journal article" date="2021" name="Int. J. Syst. Evol. Microbiol.">
        <title>Actinocatenispora comari sp. nov., an endophytic actinomycete isolated from aerial parts of Comarum salesowianum.</title>
        <authorList>
            <person name="Oyunbileg N."/>
            <person name="Iizaka Y."/>
            <person name="Hamada M."/>
            <person name="Davaapurev B.O."/>
            <person name="Fukumoto A."/>
            <person name="Tsetseg B."/>
            <person name="Kato F."/>
            <person name="Tamura T."/>
            <person name="Batkhuu J."/>
            <person name="Anzai Y."/>
        </authorList>
    </citation>
    <scope>NUCLEOTIDE SEQUENCE [LARGE SCALE GENOMIC DNA]</scope>
    <source>
        <strain evidence="4">NUM-2625</strain>
    </source>
</reference>